<feature type="domain" description="Cystatin" evidence="4">
    <location>
        <begin position="27"/>
        <end position="127"/>
    </location>
</feature>
<comment type="caution">
    <text evidence="5">The sequence shown here is derived from an EMBL/GenBank/DDBJ whole genome shotgun (WGS) entry which is preliminary data.</text>
</comment>
<dbReference type="SMART" id="SM00043">
    <property type="entry name" value="CY"/>
    <property type="match status" value="1"/>
</dbReference>
<dbReference type="SUPFAM" id="SSF54403">
    <property type="entry name" value="Cystatin/monellin"/>
    <property type="match status" value="1"/>
</dbReference>
<dbReference type="InterPro" id="IPR000010">
    <property type="entry name" value="Cystatin_dom"/>
</dbReference>
<name>A0AAN9FQS9_CROPI</name>
<dbReference type="Pfam" id="PF16845">
    <property type="entry name" value="SQAPI"/>
    <property type="match status" value="1"/>
</dbReference>
<accession>A0AAN9FQS9</accession>
<dbReference type="PANTHER" id="PTHR47373:SF1">
    <property type="entry name" value="CYSTEINE PROTEINASE INHIBITOR 2"/>
    <property type="match status" value="1"/>
</dbReference>
<organism evidence="5 6">
    <name type="scientific">Crotalaria pallida</name>
    <name type="common">Smooth rattlebox</name>
    <name type="synonym">Crotalaria striata</name>
    <dbReference type="NCBI Taxonomy" id="3830"/>
    <lineage>
        <taxon>Eukaryota</taxon>
        <taxon>Viridiplantae</taxon>
        <taxon>Streptophyta</taxon>
        <taxon>Embryophyta</taxon>
        <taxon>Tracheophyta</taxon>
        <taxon>Spermatophyta</taxon>
        <taxon>Magnoliopsida</taxon>
        <taxon>eudicotyledons</taxon>
        <taxon>Gunneridae</taxon>
        <taxon>Pentapetalae</taxon>
        <taxon>rosids</taxon>
        <taxon>fabids</taxon>
        <taxon>Fabales</taxon>
        <taxon>Fabaceae</taxon>
        <taxon>Papilionoideae</taxon>
        <taxon>50 kb inversion clade</taxon>
        <taxon>genistoids sensu lato</taxon>
        <taxon>core genistoids</taxon>
        <taxon>Crotalarieae</taxon>
        <taxon>Crotalaria</taxon>
    </lineage>
</organism>
<evidence type="ECO:0000259" key="4">
    <source>
        <dbReference type="SMART" id="SM00043"/>
    </source>
</evidence>
<keyword evidence="6" id="KW-1185">Reference proteome</keyword>
<feature type="chain" id="PRO_5042887782" description="Cystatin domain-containing protein" evidence="3">
    <location>
        <begin position="26"/>
        <end position="133"/>
    </location>
</feature>
<evidence type="ECO:0000256" key="3">
    <source>
        <dbReference type="SAM" id="SignalP"/>
    </source>
</evidence>
<keyword evidence="1" id="KW-0646">Protease inhibitor</keyword>
<dbReference type="CDD" id="cd00042">
    <property type="entry name" value="CY"/>
    <property type="match status" value="1"/>
</dbReference>
<dbReference type="Gene3D" id="3.10.450.10">
    <property type="match status" value="1"/>
</dbReference>
<feature type="signal peptide" evidence="3">
    <location>
        <begin position="1"/>
        <end position="25"/>
    </location>
</feature>
<proteinExistence type="predicted"/>
<keyword evidence="3" id="KW-0732">Signal</keyword>
<evidence type="ECO:0000256" key="2">
    <source>
        <dbReference type="ARBA" id="ARBA00022704"/>
    </source>
</evidence>
<sequence length="133" mass="14455">MMATVVTLTTLITLLSILTTTPSCGRTLVGGKEDISDVKTNMQVQELGRFAVEEYNKGLTMLPRNDGGGDEKLKFGEVVEAQHQVVSGMKYYLKISATQNGVSRNFTSVVVVKPWLHSKKLLNFGPSSSSSSQ</sequence>
<dbReference type="Proteomes" id="UP001372338">
    <property type="component" value="Unassembled WGS sequence"/>
</dbReference>
<dbReference type="GO" id="GO:0004869">
    <property type="term" value="F:cysteine-type endopeptidase inhibitor activity"/>
    <property type="evidence" value="ECO:0007669"/>
    <property type="project" value="UniProtKB-KW"/>
</dbReference>
<gene>
    <name evidence="5" type="ORF">RIF29_08376</name>
</gene>
<dbReference type="EMBL" id="JAYWIO010000002">
    <property type="protein sequence ID" value="KAK7280847.1"/>
    <property type="molecule type" value="Genomic_DNA"/>
</dbReference>
<dbReference type="PANTHER" id="PTHR47373">
    <property type="entry name" value="CYSTEINE PROTEINASE INHIBITOR 2"/>
    <property type="match status" value="1"/>
</dbReference>
<evidence type="ECO:0000256" key="1">
    <source>
        <dbReference type="ARBA" id="ARBA00022690"/>
    </source>
</evidence>
<keyword evidence="2" id="KW-0789">Thiol protease inhibitor</keyword>
<dbReference type="InterPro" id="IPR046350">
    <property type="entry name" value="Cystatin_sf"/>
</dbReference>
<reference evidence="5 6" key="1">
    <citation type="submission" date="2024-01" db="EMBL/GenBank/DDBJ databases">
        <title>The genomes of 5 underutilized Papilionoideae crops provide insights into root nodulation and disease resistanc.</title>
        <authorList>
            <person name="Yuan L."/>
        </authorList>
    </citation>
    <scope>NUCLEOTIDE SEQUENCE [LARGE SCALE GENOMIC DNA]</scope>
    <source>
        <strain evidence="5">ZHUSHIDOU_FW_LH</strain>
        <tissue evidence="5">Leaf</tissue>
    </source>
</reference>
<protein>
    <recommendedName>
        <fullName evidence="4">Cystatin domain-containing protein</fullName>
    </recommendedName>
</protein>
<evidence type="ECO:0000313" key="6">
    <source>
        <dbReference type="Proteomes" id="UP001372338"/>
    </source>
</evidence>
<dbReference type="AlphaFoldDB" id="A0AAN9FQS9"/>
<evidence type="ECO:0000313" key="5">
    <source>
        <dbReference type="EMBL" id="KAK7280847.1"/>
    </source>
</evidence>